<comment type="similarity">
    <text evidence="2">Belongs to the MIP/aquaporin (TC 1.A.8) family.</text>
</comment>
<dbReference type="WBParaSite" id="HNAJ_0000934201-mRNA-1">
    <property type="protein sequence ID" value="HNAJ_0000934201-mRNA-1"/>
    <property type="gene ID" value="HNAJ_0000934201"/>
</dbReference>
<dbReference type="PANTHER" id="PTHR19139:SF199">
    <property type="entry name" value="MIP17260P"/>
    <property type="match status" value="1"/>
</dbReference>
<dbReference type="AlphaFoldDB" id="A0A158QIH0"/>
<dbReference type="GO" id="GO:0015250">
    <property type="term" value="F:water channel activity"/>
    <property type="evidence" value="ECO:0007669"/>
    <property type="project" value="TreeGrafter"/>
</dbReference>
<dbReference type="PRINTS" id="PR00783">
    <property type="entry name" value="MINTRINSICP"/>
</dbReference>
<dbReference type="Proteomes" id="UP000278807">
    <property type="component" value="Unassembled WGS sequence"/>
</dbReference>
<feature type="transmembrane region" description="Helical" evidence="6">
    <location>
        <begin position="381"/>
        <end position="407"/>
    </location>
</feature>
<gene>
    <name evidence="7" type="ORF">HNAJ_LOCUS9337</name>
</gene>
<dbReference type="InterPro" id="IPR000425">
    <property type="entry name" value="MIP"/>
</dbReference>
<dbReference type="EMBL" id="UZAE01012578">
    <property type="protein sequence ID" value="VDO05774.1"/>
    <property type="molecule type" value="Genomic_DNA"/>
</dbReference>
<feature type="transmembrane region" description="Helical" evidence="6">
    <location>
        <begin position="20"/>
        <end position="40"/>
    </location>
</feature>
<dbReference type="InterPro" id="IPR034294">
    <property type="entry name" value="Aquaporin_transptr"/>
</dbReference>
<proteinExistence type="inferred from homology"/>
<reference evidence="9" key="1">
    <citation type="submission" date="2016-04" db="UniProtKB">
        <authorList>
            <consortium name="WormBaseParasite"/>
        </authorList>
    </citation>
    <scope>IDENTIFICATION</scope>
</reference>
<dbReference type="PANTHER" id="PTHR19139">
    <property type="entry name" value="AQUAPORIN TRANSPORTER"/>
    <property type="match status" value="1"/>
</dbReference>
<organism evidence="9">
    <name type="scientific">Rodentolepis nana</name>
    <name type="common">Dwarf tapeworm</name>
    <name type="synonym">Hymenolepis nana</name>
    <dbReference type="NCBI Taxonomy" id="102285"/>
    <lineage>
        <taxon>Eukaryota</taxon>
        <taxon>Metazoa</taxon>
        <taxon>Spiralia</taxon>
        <taxon>Lophotrochozoa</taxon>
        <taxon>Platyhelminthes</taxon>
        <taxon>Cestoda</taxon>
        <taxon>Eucestoda</taxon>
        <taxon>Cyclophyllidea</taxon>
        <taxon>Hymenolepididae</taxon>
        <taxon>Rodentolepis</taxon>
    </lineage>
</organism>
<feature type="transmembrane region" description="Helical" evidence="6">
    <location>
        <begin position="156"/>
        <end position="182"/>
    </location>
</feature>
<feature type="transmembrane region" description="Helical" evidence="6">
    <location>
        <begin position="202"/>
        <end position="226"/>
    </location>
</feature>
<evidence type="ECO:0000256" key="6">
    <source>
        <dbReference type="SAM" id="Phobius"/>
    </source>
</evidence>
<feature type="transmembrane region" description="Helical" evidence="6">
    <location>
        <begin position="339"/>
        <end position="360"/>
    </location>
</feature>
<keyword evidence="4 6" id="KW-1133">Transmembrane helix</keyword>
<evidence type="ECO:0000313" key="8">
    <source>
        <dbReference type="Proteomes" id="UP000278807"/>
    </source>
</evidence>
<name>A0A158QIH0_RODNA</name>
<feature type="transmembrane region" description="Helical" evidence="6">
    <location>
        <begin position="505"/>
        <end position="528"/>
    </location>
</feature>
<feature type="transmembrane region" description="Helical" evidence="6">
    <location>
        <begin position="115"/>
        <end position="135"/>
    </location>
</feature>
<dbReference type="InterPro" id="IPR023271">
    <property type="entry name" value="Aquaporin-like"/>
</dbReference>
<dbReference type="STRING" id="102285.A0A158QIH0"/>
<feature type="transmembrane region" description="Helical" evidence="6">
    <location>
        <begin position="460"/>
        <end position="485"/>
    </location>
</feature>
<dbReference type="Gene3D" id="1.20.1080.10">
    <property type="entry name" value="Glycerol uptake facilitator protein"/>
    <property type="match status" value="3"/>
</dbReference>
<evidence type="ECO:0000256" key="1">
    <source>
        <dbReference type="ARBA" id="ARBA00004141"/>
    </source>
</evidence>
<keyword evidence="8" id="KW-1185">Reference proteome</keyword>
<dbReference type="SUPFAM" id="SSF81338">
    <property type="entry name" value="Aquaporin-like"/>
    <property type="match status" value="3"/>
</dbReference>
<dbReference type="Pfam" id="PF00230">
    <property type="entry name" value="MIP"/>
    <property type="match status" value="3"/>
</dbReference>
<dbReference type="OrthoDB" id="3222at2759"/>
<evidence type="ECO:0000256" key="2">
    <source>
        <dbReference type="ARBA" id="ARBA00006175"/>
    </source>
</evidence>
<keyword evidence="5 6" id="KW-0472">Membrane</keyword>
<dbReference type="PROSITE" id="PS51257">
    <property type="entry name" value="PROKAR_LIPOPROTEIN"/>
    <property type="match status" value="1"/>
</dbReference>
<dbReference type="GO" id="GO:0005886">
    <property type="term" value="C:plasma membrane"/>
    <property type="evidence" value="ECO:0007669"/>
    <property type="project" value="TreeGrafter"/>
</dbReference>
<keyword evidence="3 6" id="KW-0812">Transmembrane</keyword>
<feature type="transmembrane region" description="Helical" evidence="6">
    <location>
        <begin position="427"/>
        <end position="448"/>
    </location>
</feature>
<evidence type="ECO:0000256" key="5">
    <source>
        <dbReference type="ARBA" id="ARBA00023136"/>
    </source>
</evidence>
<feature type="transmembrane region" description="Helical" evidence="6">
    <location>
        <begin position="238"/>
        <end position="260"/>
    </location>
</feature>
<sequence length="552" mass="61059">MNPTRSLAAAIIQNNYDRLWIYFAGPILGSVVACFFYELVICPKASLRRTQNYLCSSSFDRKVSYESIEQDTNTMKAYPHYTEYWKMCQIFIAEVWAAGVSHFPSFLFDTSEPNLSIVAGVIAGASYYVALWYSFPVSGAQVSPTFTLAALITRRLPFYLVPLYVIADFLGTLLAISISWSVSPFADQAPGTYGMTLPGKGVSNVAATFTEAGSTFILISVGLASLDEMRDREWRPEYGAPFPLAIMVTIIVNVATTIHISGASMNPARSLAAAIIQNNYDRLWMGFFANLEKSNIMKSYPHYVECWKICQIFFAEALAASIANYCCFLMDMSEPNVPIVAGFIAGASFYIAIWCSFPVSGAHINPILTLATLITRRLPPYLAPVYLVADFLGTLLAMVIASSVTPFADQKSRTYGMTLPGKGFSDLAATITEAWITFVLVTVVLASLDELRAREWRPEYGAPFPLAILLTVVINVVTTAHISGTSMNPARSLAAAIIQNNYDRLWIYFVGPIFGTIVACFFYELVICPKASLQRTHRFLCSKSFDRKNPYD</sequence>
<evidence type="ECO:0000256" key="4">
    <source>
        <dbReference type="ARBA" id="ARBA00022989"/>
    </source>
</evidence>
<protein>
    <submittedName>
        <fullName evidence="9">Aquaporin-like protein</fullName>
    </submittedName>
</protein>
<accession>A0A158QIH0</accession>
<evidence type="ECO:0000313" key="9">
    <source>
        <dbReference type="WBParaSite" id="HNAJ_0000934201-mRNA-1"/>
    </source>
</evidence>
<reference evidence="7 8" key="2">
    <citation type="submission" date="2018-11" db="EMBL/GenBank/DDBJ databases">
        <authorList>
            <consortium name="Pathogen Informatics"/>
        </authorList>
    </citation>
    <scope>NUCLEOTIDE SEQUENCE [LARGE SCALE GENOMIC DNA]</scope>
</reference>
<evidence type="ECO:0000256" key="3">
    <source>
        <dbReference type="ARBA" id="ARBA00022692"/>
    </source>
</evidence>
<evidence type="ECO:0000313" key="7">
    <source>
        <dbReference type="EMBL" id="VDO05774.1"/>
    </source>
</evidence>
<comment type="subcellular location">
    <subcellularLocation>
        <location evidence="1">Membrane</location>
        <topology evidence="1">Multi-pass membrane protein</topology>
    </subcellularLocation>
</comment>